<reference evidence="8" key="1">
    <citation type="submission" date="2022-11" db="UniProtKB">
        <authorList>
            <consortium name="WormBaseParasite"/>
        </authorList>
    </citation>
    <scope>IDENTIFICATION</scope>
</reference>
<dbReference type="AlphaFoldDB" id="A0A914W5A6"/>
<feature type="domain" description="G-protein coupled receptors family 1 profile" evidence="6">
    <location>
        <begin position="24"/>
        <end position="150"/>
    </location>
</feature>
<evidence type="ECO:0000256" key="5">
    <source>
        <dbReference type="SAM" id="Phobius"/>
    </source>
</evidence>
<dbReference type="PANTHER" id="PTHR31748">
    <property type="entry name" value="SERPENTINE RECEPTOR, CLASS V"/>
    <property type="match status" value="1"/>
</dbReference>
<feature type="transmembrane region" description="Helical" evidence="5">
    <location>
        <begin position="6"/>
        <end position="32"/>
    </location>
</feature>
<dbReference type="Gene3D" id="1.20.1070.10">
    <property type="entry name" value="Rhodopsin 7-helix transmembrane proteins"/>
    <property type="match status" value="1"/>
</dbReference>
<protein>
    <submittedName>
        <fullName evidence="8">G-protein coupled receptors family 1 profile domain-containing protein</fullName>
    </submittedName>
</protein>
<comment type="subcellular location">
    <subcellularLocation>
        <location evidence="1">Membrane</location>
    </subcellularLocation>
</comment>
<keyword evidence="3 5" id="KW-1133">Transmembrane helix</keyword>
<dbReference type="Pfam" id="PF10323">
    <property type="entry name" value="7TM_GPCR_Srv"/>
    <property type="match status" value="1"/>
</dbReference>
<evidence type="ECO:0000256" key="4">
    <source>
        <dbReference type="ARBA" id="ARBA00023136"/>
    </source>
</evidence>
<evidence type="ECO:0000256" key="2">
    <source>
        <dbReference type="ARBA" id="ARBA00022692"/>
    </source>
</evidence>
<keyword evidence="7" id="KW-1185">Reference proteome</keyword>
<dbReference type="WBParaSite" id="PSAMB.scaffold320size56813.g4665.t1">
    <property type="protein sequence ID" value="PSAMB.scaffold320size56813.g4665.t1"/>
    <property type="gene ID" value="PSAMB.scaffold320size56813.g4665"/>
</dbReference>
<dbReference type="Proteomes" id="UP000887566">
    <property type="component" value="Unplaced"/>
</dbReference>
<keyword evidence="2 5" id="KW-0812">Transmembrane</keyword>
<dbReference type="GO" id="GO:0016020">
    <property type="term" value="C:membrane"/>
    <property type="evidence" value="ECO:0007669"/>
    <property type="project" value="UniProtKB-SubCell"/>
</dbReference>
<proteinExistence type="predicted"/>
<organism evidence="7 8">
    <name type="scientific">Plectus sambesii</name>
    <dbReference type="NCBI Taxonomy" id="2011161"/>
    <lineage>
        <taxon>Eukaryota</taxon>
        <taxon>Metazoa</taxon>
        <taxon>Ecdysozoa</taxon>
        <taxon>Nematoda</taxon>
        <taxon>Chromadorea</taxon>
        <taxon>Plectida</taxon>
        <taxon>Plectina</taxon>
        <taxon>Plectoidea</taxon>
        <taxon>Plectidae</taxon>
        <taxon>Plectus</taxon>
    </lineage>
</organism>
<feature type="transmembrane region" description="Helical" evidence="5">
    <location>
        <begin position="129"/>
        <end position="150"/>
    </location>
</feature>
<evidence type="ECO:0000256" key="1">
    <source>
        <dbReference type="ARBA" id="ARBA00004370"/>
    </source>
</evidence>
<name>A0A914W5A6_9BILA</name>
<dbReference type="SUPFAM" id="SSF81321">
    <property type="entry name" value="Family A G protein-coupled receptor-like"/>
    <property type="match status" value="1"/>
</dbReference>
<accession>A0A914W5A6</accession>
<evidence type="ECO:0000259" key="6">
    <source>
        <dbReference type="PROSITE" id="PS50262"/>
    </source>
</evidence>
<feature type="transmembrane region" description="Helical" evidence="5">
    <location>
        <begin position="84"/>
        <end position="108"/>
    </location>
</feature>
<dbReference type="PROSITE" id="PS50262">
    <property type="entry name" value="G_PROTEIN_RECEP_F1_2"/>
    <property type="match status" value="1"/>
</dbReference>
<evidence type="ECO:0000313" key="8">
    <source>
        <dbReference type="WBParaSite" id="PSAMB.scaffold320size56813.g4665.t1"/>
    </source>
</evidence>
<dbReference type="PANTHER" id="PTHR31748:SF1">
    <property type="entry name" value="SERPENTINE RECEPTOR, CLASS V"/>
    <property type="match status" value="1"/>
</dbReference>
<sequence length="264" mass="29922">MVYFDLSLEYVLFGCFCVSVPLYIFVLVNLALVSKCDAALGSSFFRIVLSTGIADVLTAIQTYVNIKFRFWNVAFDFYSIIHPAFKYDLIISYATTFVQSFGNLLLGFNRYTAMVMPTRHAVIWSSERVRIYLIAKWLIACVIVIPGIFLELSDLTFNRVPDDGNATVNGVTTATLQLLMVLQGFNKWYRAQAVALDAANYIHPYFLLSLSAALRNRCFPCISKEKRATIAPIEVQPISTVEQPSIINHYRWSSELHLNQRVQG</sequence>
<feature type="transmembrane region" description="Helical" evidence="5">
    <location>
        <begin position="44"/>
        <end position="64"/>
    </location>
</feature>
<evidence type="ECO:0000256" key="3">
    <source>
        <dbReference type="ARBA" id="ARBA00022989"/>
    </source>
</evidence>
<evidence type="ECO:0000313" key="7">
    <source>
        <dbReference type="Proteomes" id="UP000887566"/>
    </source>
</evidence>
<keyword evidence="4 5" id="KW-0472">Membrane</keyword>
<dbReference type="InterPro" id="IPR019426">
    <property type="entry name" value="7TM_GPCR_serpentine_rcpt_Srv"/>
</dbReference>
<dbReference type="InterPro" id="IPR017452">
    <property type="entry name" value="GPCR_Rhodpsn_7TM"/>
</dbReference>